<evidence type="ECO:0000256" key="3">
    <source>
        <dbReference type="ARBA" id="ARBA00022989"/>
    </source>
</evidence>
<keyword evidence="3 6" id="KW-1133">Transmembrane helix</keyword>
<dbReference type="InterPro" id="IPR029526">
    <property type="entry name" value="PGBD"/>
</dbReference>
<dbReference type="PANTHER" id="PTHR47018">
    <property type="entry name" value="CXC DOMAIN-CONTAINING PROTEIN-RELATED"/>
    <property type="match status" value="1"/>
</dbReference>
<feature type="domain" description="SLC26A/SulP transporter" evidence="7">
    <location>
        <begin position="169"/>
        <end position="233"/>
    </location>
</feature>
<evidence type="ECO:0000256" key="2">
    <source>
        <dbReference type="ARBA" id="ARBA00022692"/>
    </source>
</evidence>
<protein>
    <recommendedName>
        <fullName evidence="11">PiggyBac transposable element-derived protein domain-containing protein</fullName>
    </recommendedName>
</protein>
<evidence type="ECO:0000313" key="9">
    <source>
        <dbReference type="EMBL" id="KAL3389538.1"/>
    </source>
</evidence>
<feature type="coiled-coil region" evidence="5">
    <location>
        <begin position="438"/>
        <end position="472"/>
    </location>
</feature>
<dbReference type="EMBL" id="JBJJXI010000123">
    <property type="protein sequence ID" value="KAL3389538.1"/>
    <property type="molecule type" value="Genomic_DNA"/>
</dbReference>
<evidence type="ECO:0000259" key="7">
    <source>
        <dbReference type="Pfam" id="PF00916"/>
    </source>
</evidence>
<dbReference type="Pfam" id="PF00916">
    <property type="entry name" value="Sulfate_transp"/>
    <property type="match status" value="1"/>
</dbReference>
<feature type="transmembrane region" description="Helical" evidence="6">
    <location>
        <begin position="206"/>
        <end position="226"/>
    </location>
</feature>
<dbReference type="PANTHER" id="PTHR47018:SF2">
    <property type="entry name" value="TESMIN_TSO1-LIKE CXC DOMAIN-CONTAINING PROTEIN"/>
    <property type="match status" value="1"/>
</dbReference>
<dbReference type="InterPro" id="IPR011547">
    <property type="entry name" value="SLC26A/SulP_dom"/>
</dbReference>
<evidence type="ECO:0000259" key="8">
    <source>
        <dbReference type="Pfam" id="PF13843"/>
    </source>
</evidence>
<reference evidence="9 10" key="1">
    <citation type="journal article" date="2024" name="bioRxiv">
        <title>A reference genome for Trichogramma kaykai: A tiny desert-dwelling parasitoid wasp with competing sex-ratio distorters.</title>
        <authorList>
            <person name="Culotta J."/>
            <person name="Lindsey A.R."/>
        </authorList>
    </citation>
    <scope>NUCLEOTIDE SEQUENCE [LARGE SCALE GENOMIC DNA]</scope>
    <source>
        <strain evidence="9 10">KSX58</strain>
    </source>
</reference>
<name>A0ABD2W9H5_9HYME</name>
<evidence type="ECO:0000256" key="4">
    <source>
        <dbReference type="ARBA" id="ARBA00023136"/>
    </source>
</evidence>
<evidence type="ECO:0000256" key="5">
    <source>
        <dbReference type="SAM" id="Coils"/>
    </source>
</evidence>
<evidence type="ECO:0000256" key="1">
    <source>
        <dbReference type="ARBA" id="ARBA00004141"/>
    </source>
</evidence>
<gene>
    <name evidence="9" type="ORF">TKK_015745</name>
</gene>
<evidence type="ECO:0000256" key="6">
    <source>
        <dbReference type="SAM" id="Phobius"/>
    </source>
</evidence>
<dbReference type="Proteomes" id="UP001627154">
    <property type="component" value="Unassembled WGS sequence"/>
</dbReference>
<evidence type="ECO:0008006" key="11">
    <source>
        <dbReference type="Google" id="ProtNLM"/>
    </source>
</evidence>
<keyword evidence="10" id="KW-1185">Reference proteome</keyword>
<proteinExistence type="predicted"/>
<dbReference type="Pfam" id="PF13843">
    <property type="entry name" value="DDE_Tnp_1_7"/>
    <property type="match status" value="1"/>
</dbReference>
<feature type="domain" description="PiggyBac transposable element-derived protein" evidence="8">
    <location>
        <begin position="16"/>
        <end position="166"/>
    </location>
</feature>
<keyword evidence="2 6" id="KW-0812">Transmembrane</keyword>
<evidence type="ECO:0000313" key="10">
    <source>
        <dbReference type="Proteomes" id="UP001627154"/>
    </source>
</evidence>
<comment type="caution">
    <text evidence="9">The sequence shown here is derived from an EMBL/GenBank/DDBJ whole genome shotgun (WGS) entry which is preliminary data.</text>
</comment>
<sequence>MIQGLLDKVVPKKIINYHLYFDNYFSSPDLSVHLLRLGIRATATVRANRVRDVSNDVDKNSQRGSYAVKHDKNSGQNYITLVDSKPVSILSTAAGITPLSSMKRYSKEQKNKLDLPFPQAFQFYNNNMGGVDLHDFHCSNAMPSIRSKKWTFVIFERLIKASIANATVLINMGLGNLVGSFFSCMPFCASLSRSLIQQSVGGRSQISSLISCGILLFVLLWIGPFFELLPRKIVQREEELLKHKCESSINAIVAEQVDAEQEVQQTTKRTSFSNQSCIVCGFNSHKIIVAKKTITELSFAQKFMDIARSNADEVFERICTYETVEAFITQKFKYHDICMKGYKLKQNSNPVGRPPLNREEIINEAFDHVLTEISFNNCAHELSFLTYRVNFYLKELNEKIENRHLKQFLINKYGQGVLFSQSSDNTKSPIVIRSDIPLENLVQHIETLSNTKKNVKKLSEKLKEEIDKCENIDMSAYICDDNIIDKFLTNFTMPATWEYFLNCLLCNKNKMSENKLRRAKSIFMIFCYIIKGIRTPLHVALAQSIHHLTRSKHIINILTKLGYCISYDDLLELDESLTKNIIFNQKGDNVMSPVNIIKDSSLFLHGAMDNNDFLEETINGKNTTHVTTMVLYQEMSENSSHDIQFASNENIKNIDINSLTNQPLENYVLATDKPKFSCTYQDMSILDGLNHDDKSEMIRILSQLKIVDEKLDLYDQFVIPGWTPFQQLLSTTEQPISRIAFCPIITHAPVTYPVVFTAMKNFVYLSEKNGKKYSVLTADMDIYLRAKRIQMQPENHFPNLILRIGSFHLQKNWLRCLGQFLEGCGIDDIISESKAYGEEKCLQNKTFSFFNKYCEMVEILLDSIKADRENNLDLHLKSTKDMLPYFFSLNHPLYARGVITYLQDMLNLPETVLSDLKRGMLSVKRVDGTFNGVGGDLALEQTQNRSSAVSGGWVGITQSEKALQMWALFQIVEKEIETYMLSLKDSGVKLLNEFIEVRLIKKEKSIFDTLPKVKVKNFKYEKKSKDIKSNNDLRNSKEIINVQELVVMMMQRGFSFDIIAKHELLNYPKALCDADGFFKKSKKSDLMNEIEKRTDCKADYLLVKNSPCTKIHIIDGMILVDLLQLTKYKLFSEFASAFFNNTVSYLKQPNVARVDIVFDRYDDTSIKNLESTLRTKNVNAPEIHIINSETKIPSNVMELMTNSKNKLKLVSFLCSNVLNYVTLMNDEQMIISGGFDDLKKCFMIRGNKMYEIRELESNHLEADTRIFCHATYELPCNSEIIIHSSDTNIFILGIHFWDYFQTRGCQGIYLKINLQNPLLSCHKASNNLSNHLCKQLPALHAFTGCDTTSKICTKHRAVEILKNENDMHALSFLGNGLKLTNNQLLLLEEMYLKLVNKDGISVNDARQKIFSRSCGMDVKLGNIPPTADAFQLHSLRASLQAYIWKNALKPYYNVLNYSDFGYKYNEAGKLLPNFLNNPSVPDNFIPKSSIIVVALKGMLMQIKDFLRFLKLSSADATIWLVTFLSVNIFDIEYGLMVGALVCLANLLALSTRPYTCILGRLPGTEIYLDTERFKKTNDNQINNYYIIKQHLRLKRIETMEKFKFEFKVRGGADGKSSVLCITTIETPDGRKFILPDEIQSASLHTVILNHEVFTKVKKSITKRNLFRKIWMVVTEEIRKVYLDEEENLQFRDYFLEESIMNTDITNESTQTTTLKKLIE</sequence>
<dbReference type="GO" id="GO:0016020">
    <property type="term" value="C:membrane"/>
    <property type="evidence" value="ECO:0007669"/>
    <property type="project" value="UniProtKB-SubCell"/>
</dbReference>
<comment type="subcellular location">
    <subcellularLocation>
        <location evidence="1">Membrane</location>
        <topology evidence="1">Multi-pass membrane protein</topology>
    </subcellularLocation>
</comment>
<accession>A0ABD2W9H5</accession>
<keyword evidence="4 6" id="KW-0472">Membrane</keyword>
<keyword evidence="5" id="KW-0175">Coiled coil</keyword>
<organism evidence="9 10">
    <name type="scientific">Trichogramma kaykai</name>
    <dbReference type="NCBI Taxonomy" id="54128"/>
    <lineage>
        <taxon>Eukaryota</taxon>
        <taxon>Metazoa</taxon>
        <taxon>Ecdysozoa</taxon>
        <taxon>Arthropoda</taxon>
        <taxon>Hexapoda</taxon>
        <taxon>Insecta</taxon>
        <taxon>Pterygota</taxon>
        <taxon>Neoptera</taxon>
        <taxon>Endopterygota</taxon>
        <taxon>Hymenoptera</taxon>
        <taxon>Apocrita</taxon>
        <taxon>Proctotrupomorpha</taxon>
        <taxon>Chalcidoidea</taxon>
        <taxon>Trichogrammatidae</taxon>
        <taxon>Trichogramma</taxon>
    </lineage>
</organism>